<gene>
    <name evidence="2" type="ORF">COW81_00090</name>
</gene>
<name>A0A2H0DZQ1_9BACT</name>
<reference evidence="2 3" key="1">
    <citation type="submission" date="2017-09" db="EMBL/GenBank/DDBJ databases">
        <title>Depth-based differentiation of microbial function through sediment-hosted aquifers and enrichment of novel symbionts in the deep terrestrial subsurface.</title>
        <authorList>
            <person name="Probst A.J."/>
            <person name="Ladd B."/>
            <person name="Jarett J.K."/>
            <person name="Geller-Mcgrath D.E."/>
            <person name="Sieber C.M."/>
            <person name="Emerson J.B."/>
            <person name="Anantharaman K."/>
            <person name="Thomas B.C."/>
            <person name="Malmstrom R."/>
            <person name="Stieglmeier M."/>
            <person name="Klingl A."/>
            <person name="Woyke T."/>
            <person name="Ryan C.M."/>
            <person name="Banfield J.F."/>
        </authorList>
    </citation>
    <scope>NUCLEOTIDE SEQUENCE [LARGE SCALE GENOMIC DNA]</scope>
    <source>
        <strain evidence="2">CG22_combo_CG10-13_8_21_14_all_36_13</strain>
    </source>
</reference>
<dbReference type="PANTHER" id="PTHR28139:SF1">
    <property type="entry name" value="UPF0768 PROTEIN YBL029C-A"/>
    <property type="match status" value="1"/>
</dbReference>
<dbReference type="InterPro" id="IPR031493">
    <property type="entry name" value="Zinc_ribbon_15"/>
</dbReference>
<organism evidence="2 3">
    <name type="scientific">Candidatus Campbellbacteria bacterium CG22_combo_CG10-13_8_21_14_all_36_13</name>
    <dbReference type="NCBI Taxonomy" id="1974529"/>
    <lineage>
        <taxon>Bacteria</taxon>
        <taxon>Candidatus Campbelliibacteriota</taxon>
    </lineage>
</organism>
<evidence type="ECO:0000313" key="3">
    <source>
        <dbReference type="Proteomes" id="UP000231143"/>
    </source>
</evidence>
<dbReference type="AlphaFoldDB" id="A0A2H0DZQ1"/>
<dbReference type="Pfam" id="PF17032">
    <property type="entry name" value="Zn_ribbon_15"/>
    <property type="match status" value="1"/>
</dbReference>
<evidence type="ECO:0000259" key="1">
    <source>
        <dbReference type="Pfam" id="PF17032"/>
    </source>
</evidence>
<evidence type="ECO:0000313" key="2">
    <source>
        <dbReference type="EMBL" id="PIP87461.1"/>
    </source>
</evidence>
<sequence>MIIFGWGHQKINNVGPTFKQQCSHCNNSEYWLLNKISTWFTLFFIPVFPYENKHFLSCPICQYGVELKSAQADEIKPFAEANQLLIDGKITENEYKTRLSLLPNRESEIVEAEVEQSIKSDDSPLTFCSNCGTGLTGEIKFCGNCGAKNMIE</sequence>
<accession>A0A2H0DZQ1</accession>
<protein>
    <recommendedName>
        <fullName evidence="1">Zinc-ribbon 15 domain-containing protein</fullName>
    </recommendedName>
</protein>
<dbReference type="Proteomes" id="UP000231143">
    <property type="component" value="Unassembled WGS sequence"/>
</dbReference>
<proteinExistence type="predicted"/>
<dbReference type="PANTHER" id="PTHR28139">
    <property type="entry name" value="UPF0768 PROTEIN YBL029C-A"/>
    <property type="match status" value="1"/>
</dbReference>
<comment type="caution">
    <text evidence="2">The sequence shown here is derived from an EMBL/GenBank/DDBJ whole genome shotgun (WGS) entry which is preliminary data.</text>
</comment>
<dbReference type="EMBL" id="PCTT01000002">
    <property type="protein sequence ID" value="PIP87461.1"/>
    <property type="molecule type" value="Genomic_DNA"/>
</dbReference>
<feature type="domain" description="Zinc-ribbon 15" evidence="1">
    <location>
        <begin position="21"/>
        <end position="146"/>
    </location>
</feature>